<reference evidence="2 3" key="1">
    <citation type="submission" date="2020-09" db="EMBL/GenBank/DDBJ databases">
        <title>Sinomicrobium weinanense sp. nov., a halophilic bacteria isolated from saline-alkali soil.</title>
        <authorList>
            <person name="Wu P."/>
            <person name="Ren H."/>
            <person name="Mei Y."/>
            <person name="Liang Y."/>
            <person name="Chen Z."/>
        </authorList>
    </citation>
    <scope>NUCLEOTIDE SEQUENCE [LARGE SCALE GENOMIC DNA]</scope>
    <source>
        <strain evidence="2 3">FJxs</strain>
    </source>
</reference>
<dbReference type="Gene3D" id="3.60.10.10">
    <property type="entry name" value="Endonuclease/exonuclease/phosphatase"/>
    <property type="match status" value="1"/>
</dbReference>
<evidence type="ECO:0000313" key="3">
    <source>
        <dbReference type="Proteomes" id="UP000653730"/>
    </source>
</evidence>
<dbReference type="GO" id="GO:0004519">
    <property type="term" value="F:endonuclease activity"/>
    <property type="evidence" value="ECO:0007669"/>
    <property type="project" value="UniProtKB-KW"/>
</dbReference>
<organism evidence="2 3">
    <name type="scientific">Sinomicrobium weinanense</name>
    <dbReference type="NCBI Taxonomy" id="2842200"/>
    <lineage>
        <taxon>Bacteria</taxon>
        <taxon>Pseudomonadati</taxon>
        <taxon>Bacteroidota</taxon>
        <taxon>Flavobacteriia</taxon>
        <taxon>Flavobacteriales</taxon>
        <taxon>Flavobacteriaceae</taxon>
        <taxon>Sinomicrobium</taxon>
    </lineage>
</organism>
<protein>
    <submittedName>
        <fullName evidence="2">Endonuclease/exonuclease/phosphatase family protein</fullName>
    </submittedName>
</protein>
<sequence>MKRATLFLVYGLFLLQTIHGNPMQKNDSTLTLFSYNIRYANPDDGINAWKNRKEWVAESISFFGGDIVGAQEVLYSQLQDLLTLLPGYAHVGVARDDGRTKGEFSPILYRKDRFELLQNETFWLSETPEEVGSVGWDAALPRIVTWAKFRDRNTGKTFYFVNTHFDHKGKQAREESARLITARVKEIAGELPAFITGDFNSTPDSKAYKVIDNDKDILNTSGKAKKSYGPGYTFNSWKIDPDPEKHHVIDYIFFKGNIEIYKHHVLDIQRGARFASDHYPVIVTAKLY</sequence>
<dbReference type="CDD" id="cd09083">
    <property type="entry name" value="EEP-1"/>
    <property type="match status" value="1"/>
</dbReference>
<keyword evidence="2" id="KW-0255">Endonuclease</keyword>
<dbReference type="PANTHER" id="PTHR12121">
    <property type="entry name" value="CARBON CATABOLITE REPRESSOR PROTEIN 4"/>
    <property type="match status" value="1"/>
</dbReference>
<evidence type="ECO:0000259" key="1">
    <source>
        <dbReference type="Pfam" id="PF03372"/>
    </source>
</evidence>
<comment type="caution">
    <text evidence="2">The sequence shown here is derived from an EMBL/GenBank/DDBJ whole genome shotgun (WGS) entry which is preliminary data.</text>
</comment>
<dbReference type="EMBL" id="JACVDC010000041">
    <property type="protein sequence ID" value="MBC9796965.1"/>
    <property type="molecule type" value="Genomic_DNA"/>
</dbReference>
<dbReference type="AlphaFoldDB" id="A0A926JSZ8"/>
<dbReference type="InterPro" id="IPR050410">
    <property type="entry name" value="CCR4/nocturin_mRNA_transcr"/>
</dbReference>
<gene>
    <name evidence="2" type="ORF">IBL28_13385</name>
</gene>
<keyword evidence="2" id="KW-0540">Nuclease</keyword>
<dbReference type="GO" id="GO:0000175">
    <property type="term" value="F:3'-5'-RNA exonuclease activity"/>
    <property type="evidence" value="ECO:0007669"/>
    <property type="project" value="TreeGrafter"/>
</dbReference>
<dbReference type="InterPro" id="IPR005135">
    <property type="entry name" value="Endo/exonuclease/phosphatase"/>
</dbReference>
<dbReference type="SUPFAM" id="SSF56219">
    <property type="entry name" value="DNase I-like"/>
    <property type="match status" value="1"/>
</dbReference>
<feature type="domain" description="Endonuclease/exonuclease/phosphatase" evidence="1">
    <location>
        <begin position="34"/>
        <end position="278"/>
    </location>
</feature>
<dbReference type="PANTHER" id="PTHR12121:SF36">
    <property type="entry name" value="ENDONUCLEASE_EXONUCLEASE_PHOSPHATASE DOMAIN-CONTAINING PROTEIN"/>
    <property type="match status" value="1"/>
</dbReference>
<evidence type="ECO:0000313" key="2">
    <source>
        <dbReference type="EMBL" id="MBC9796965.1"/>
    </source>
</evidence>
<proteinExistence type="predicted"/>
<dbReference type="Pfam" id="PF03372">
    <property type="entry name" value="Exo_endo_phos"/>
    <property type="match status" value="1"/>
</dbReference>
<dbReference type="RefSeq" id="WP_187966105.1">
    <property type="nucleotide sequence ID" value="NZ_JACVDC010000041.1"/>
</dbReference>
<accession>A0A926JSZ8</accession>
<keyword evidence="2" id="KW-0378">Hydrolase</keyword>
<name>A0A926JSZ8_9FLAO</name>
<dbReference type="Proteomes" id="UP000653730">
    <property type="component" value="Unassembled WGS sequence"/>
</dbReference>
<dbReference type="InterPro" id="IPR036691">
    <property type="entry name" value="Endo/exonu/phosph_ase_sf"/>
</dbReference>
<keyword evidence="3" id="KW-1185">Reference proteome</keyword>